<dbReference type="GO" id="GO:0042147">
    <property type="term" value="P:retrograde transport, endosome to Golgi"/>
    <property type="evidence" value="ECO:0007669"/>
    <property type="project" value="TreeGrafter"/>
</dbReference>
<gene>
    <name evidence="3" type="ORF">O0I10_008840</name>
</gene>
<keyword evidence="1" id="KW-0175">Coiled coil</keyword>
<dbReference type="GO" id="GO:0032266">
    <property type="term" value="F:phosphatidylinositol-3-phosphate binding"/>
    <property type="evidence" value="ECO:0007669"/>
    <property type="project" value="TreeGrafter"/>
</dbReference>
<dbReference type="AlphaFoldDB" id="A0AAD7UXU2"/>
<evidence type="ECO:0000313" key="4">
    <source>
        <dbReference type="Proteomes" id="UP001234581"/>
    </source>
</evidence>
<dbReference type="GO" id="GO:0006886">
    <property type="term" value="P:intracellular protein transport"/>
    <property type="evidence" value="ECO:0007669"/>
    <property type="project" value="TreeGrafter"/>
</dbReference>
<dbReference type="GO" id="GO:0005829">
    <property type="term" value="C:cytosol"/>
    <property type="evidence" value="ECO:0007669"/>
    <property type="project" value="GOC"/>
</dbReference>
<dbReference type="GO" id="GO:0030905">
    <property type="term" value="C:retromer, tubulation complex"/>
    <property type="evidence" value="ECO:0007669"/>
    <property type="project" value="TreeGrafter"/>
</dbReference>
<sequence length="378" mass="45177">MDYHNHEQQHDTPLIFNITTVDYNRKDPVFWIEAITTLIKYKHKTRRIPRYYSELERLHDHLLATLDDAYIPVLPPCPQPRYDRQGRLLSRYWWYQQQQQQQHHGDELPTPDIKIQHWLDRIADHERVQQSEGLREFVESEVGFRPQRRKKVKRHKRRTSINHDDLEPEFWHLNDHINTFRTCLVQLETAWPSRGNTSVWSDLASAWVAYGGIERDPELFILYKNIAKGCQQVHHLELLQDMAATDTLRDEITYQISNAENAQNIMERRLAVLSDYFISRKRTESSLRNVERLKSSSSIDRERASDAIAELEEARRIEQNALQKYERIDGNYDRDLEYRYKPQLASDMINAIREYAKSQLVLEKQKLATWENVYSCMK</sequence>
<protein>
    <recommendedName>
        <fullName evidence="2">PX domain-containing protein</fullName>
    </recommendedName>
</protein>
<dbReference type="GeneID" id="83216247"/>
<dbReference type="InterPro" id="IPR053055">
    <property type="entry name" value="VPS17"/>
</dbReference>
<dbReference type="InterPro" id="IPR001683">
    <property type="entry name" value="PX_dom"/>
</dbReference>
<comment type="caution">
    <text evidence="3">The sequence shown here is derived from an EMBL/GenBank/DDBJ whole genome shotgun (WGS) entry which is preliminary data.</text>
</comment>
<dbReference type="EMBL" id="JARTCD010000048">
    <property type="protein sequence ID" value="KAJ8655554.1"/>
    <property type="molecule type" value="Genomic_DNA"/>
</dbReference>
<dbReference type="GO" id="GO:0005768">
    <property type="term" value="C:endosome"/>
    <property type="evidence" value="ECO:0007669"/>
    <property type="project" value="TreeGrafter"/>
</dbReference>
<dbReference type="PANTHER" id="PTHR47433:SF1">
    <property type="entry name" value="VACUOLAR PROTEIN SORTING-ASSOCIATED PROTEIN 17"/>
    <property type="match status" value="1"/>
</dbReference>
<dbReference type="InterPro" id="IPR036871">
    <property type="entry name" value="PX_dom_sf"/>
</dbReference>
<dbReference type="PANTHER" id="PTHR47433">
    <property type="entry name" value="VACUOLAR PROTEIN SORTING-ASSOCIATED PROTEIN 17"/>
    <property type="match status" value="1"/>
</dbReference>
<keyword evidence="4" id="KW-1185">Reference proteome</keyword>
<dbReference type="SUPFAM" id="SSF64268">
    <property type="entry name" value="PX domain"/>
    <property type="match status" value="1"/>
</dbReference>
<feature type="coiled-coil region" evidence="1">
    <location>
        <begin position="301"/>
        <end position="328"/>
    </location>
</feature>
<proteinExistence type="predicted"/>
<dbReference type="RefSeq" id="XP_058340467.1">
    <property type="nucleotide sequence ID" value="XM_058488841.1"/>
</dbReference>
<dbReference type="InterPro" id="IPR027267">
    <property type="entry name" value="AH/BAR_dom_sf"/>
</dbReference>
<evidence type="ECO:0000313" key="3">
    <source>
        <dbReference type="EMBL" id="KAJ8655554.1"/>
    </source>
</evidence>
<name>A0AAD7UXU2_9FUNG</name>
<evidence type="ECO:0000256" key="1">
    <source>
        <dbReference type="SAM" id="Coils"/>
    </source>
</evidence>
<organism evidence="3 4">
    <name type="scientific">Lichtheimia ornata</name>
    <dbReference type="NCBI Taxonomy" id="688661"/>
    <lineage>
        <taxon>Eukaryota</taxon>
        <taxon>Fungi</taxon>
        <taxon>Fungi incertae sedis</taxon>
        <taxon>Mucoromycota</taxon>
        <taxon>Mucoromycotina</taxon>
        <taxon>Mucoromycetes</taxon>
        <taxon>Mucorales</taxon>
        <taxon>Lichtheimiaceae</taxon>
        <taxon>Lichtheimia</taxon>
    </lineage>
</organism>
<evidence type="ECO:0000259" key="2">
    <source>
        <dbReference type="Pfam" id="PF00787"/>
    </source>
</evidence>
<dbReference type="Proteomes" id="UP001234581">
    <property type="component" value="Unassembled WGS sequence"/>
</dbReference>
<dbReference type="Pfam" id="PF00787">
    <property type="entry name" value="PX"/>
    <property type="match status" value="1"/>
</dbReference>
<accession>A0AAD7UXU2</accession>
<reference evidence="3 4" key="1">
    <citation type="submission" date="2023-03" db="EMBL/GenBank/DDBJ databases">
        <title>Genome sequence of Lichtheimia ornata CBS 291.66.</title>
        <authorList>
            <person name="Mohabir J.T."/>
            <person name="Shea T.P."/>
            <person name="Kurbessoian T."/>
            <person name="Berby B."/>
            <person name="Fontaine J."/>
            <person name="Livny J."/>
            <person name="Gnirke A."/>
            <person name="Stajich J.E."/>
            <person name="Cuomo C.A."/>
        </authorList>
    </citation>
    <scope>NUCLEOTIDE SEQUENCE [LARGE SCALE GENOMIC DNA]</scope>
    <source>
        <strain evidence="3">CBS 291.66</strain>
    </source>
</reference>
<dbReference type="Gene3D" id="1.20.1270.60">
    <property type="entry name" value="Arfaptin homology (AH) domain/BAR domain"/>
    <property type="match status" value="1"/>
</dbReference>
<feature type="domain" description="PX" evidence="2">
    <location>
        <begin position="42"/>
        <end position="140"/>
    </location>
</feature>